<dbReference type="PANTHER" id="PTHR31964">
    <property type="entry name" value="ADENINE NUCLEOTIDE ALPHA HYDROLASES-LIKE SUPERFAMILY PROTEIN"/>
    <property type="match status" value="1"/>
</dbReference>
<dbReference type="Gene3D" id="3.40.50.620">
    <property type="entry name" value="HUPs"/>
    <property type="match status" value="1"/>
</dbReference>
<protein>
    <submittedName>
        <fullName evidence="2">TSA: Wollemia nobilis Ref_Wollemi_Transcript_25127_950 transcribed RNA sequence</fullName>
    </submittedName>
</protein>
<dbReference type="PRINTS" id="PR01438">
    <property type="entry name" value="UNVRSLSTRESS"/>
</dbReference>
<dbReference type="PANTHER" id="PTHR31964:SF113">
    <property type="entry name" value="USPA DOMAIN-CONTAINING PROTEIN"/>
    <property type="match status" value="1"/>
</dbReference>
<dbReference type="AlphaFoldDB" id="A0A0C9S1M7"/>
<dbReference type="Pfam" id="PF00582">
    <property type="entry name" value="Usp"/>
    <property type="match status" value="1"/>
</dbReference>
<dbReference type="CDD" id="cd23659">
    <property type="entry name" value="USP_At3g01520-like"/>
    <property type="match status" value="1"/>
</dbReference>
<evidence type="ECO:0000259" key="1">
    <source>
        <dbReference type="Pfam" id="PF00582"/>
    </source>
</evidence>
<dbReference type="InterPro" id="IPR006015">
    <property type="entry name" value="Universal_stress_UspA"/>
</dbReference>
<sequence length="156" mass="17143">MADVKKIMVAVDESECSHYALEWTLNNLYLYRKDDSIPSLVVLHVQPFVTISGTGTMGVTPPELVEVLVNQQKQFSEALLARAKDICTQKNVTVDTMAEMGDPKDTICDVVEKMKIDLLVVGSHGYGMVKRALMGSVSGYCVNHAKCPVLVVRKPS</sequence>
<dbReference type="InterPro" id="IPR006016">
    <property type="entry name" value="UspA"/>
</dbReference>
<evidence type="ECO:0000313" key="2">
    <source>
        <dbReference type="EMBL" id="JAG85712.1"/>
    </source>
</evidence>
<name>A0A0C9S1M7_9CONI</name>
<dbReference type="SUPFAM" id="SSF52402">
    <property type="entry name" value="Adenine nucleotide alpha hydrolases-like"/>
    <property type="match status" value="1"/>
</dbReference>
<reference evidence="2" key="1">
    <citation type="submission" date="2015-02" db="EMBL/GenBank/DDBJ databases">
        <title>A transcriptome of Wollemia nobilis - a relic of Gondwana.</title>
        <authorList>
            <person name="Chia J.Y."/>
            <person name="Leong Y.S."/>
            <person name="Abdul Karim S."/>
            <person name="Wan Azmi N."/>
            <person name="Hercus R."/>
            <person name="Croft L."/>
        </authorList>
    </citation>
    <scope>NUCLEOTIDE SEQUENCE</scope>
    <source>
        <strain evidence="2">MaeBrown</strain>
        <tissue evidence="2">Leaf</tissue>
    </source>
</reference>
<dbReference type="InterPro" id="IPR014729">
    <property type="entry name" value="Rossmann-like_a/b/a_fold"/>
</dbReference>
<feature type="domain" description="UspA" evidence="1">
    <location>
        <begin position="5"/>
        <end position="153"/>
    </location>
</feature>
<organism evidence="2">
    <name type="scientific">Wollemia nobilis</name>
    <dbReference type="NCBI Taxonomy" id="56998"/>
    <lineage>
        <taxon>Eukaryota</taxon>
        <taxon>Viridiplantae</taxon>
        <taxon>Streptophyta</taxon>
        <taxon>Embryophyta</taxon>
        <taxon>Tracheophyta</taxon>
        <taxon>Spermatophyta</taxon>
        <taxon>Pinopsida</taxon>
        <taxon>Pinidae</taxon>
        <taxon>Conifers II</taxon>
        <taxon>Araucariales</taxon>
        <taxon>Araucariaceae</taxon>
        <taxon>Wollemia</taxon>
    </lineage>
</organism>
<proteinExistence type="predicted"/>
<dbReference type="EMBL" id="GCHU01024939">
    <property type="protein sequence ID" value="JAG85712.1"/>
    <property type="molecule type" value="Transcribed_RNA"/>
</dbReference>
<accession>A0A0C9S1M7</accession>